<dbReference type="Proteomes" id="UP001152795">
    <property type="component" value="Unassembled WGS sequence"/>
</dbReference>
<evidence type="ECO:0000256" key="6">
    <source>
        <dbReference type="RuleBase" id="RU280814"/>
    </source>
</evidence>
<evidence type="ECO:0000313" key="10">
    <source>
        <dbReference type="Proteomes" id="UP001152795"/>
    </source>
</evidence>
<dbReference type="InterPro" id="IPR049452">
    <property type="entry name" value="Anoctamin_TM"/>
</dbReference>
<keyword evidence="5 6" id="KW-0472">Membrane</keyword>
<evidence type="ECO:0000256" key="3">
    <source>
        <dbReference type="ARBA" id="ARBA00022692"/>
    </source>
</evidence>
<dbReference type="Pfam" id="PF04547">
    <property type="entry name" value="Anoctamin"/>
    <property type="match status" value="1"/>
</dbReference>
<feature type="region of interest" description="Disordered" evidence="7">
    <location>
        <begin position="276"/>
        <end position="295"/>
    </location>
</feature>
<feature type="non-terminal residue" evidence="9">
    <location>
        <position position="1"/>
    </location>
</feature>
<organism evidence="9 10">
    <name type="scientific">Paramuricea clavata</name>
    <name type="common">Red gorgonian</name>
    <name type="synonym">Violescent sea-whip</name>
    <dbReference type="NCBI Taxonomy" id="317549"/>
    <lineage>
        <taxon>Eukaryota</taxon>
        <taxon>Metazoa</taxon>
        <taxon>Cnidaria</taxon>
        <taxon>Anthozoa</taxon>
        <taxon>Octocorallia</taxon>
        <taxon>Malacalcyonacea</taxon>
        <taxon>Plexauridae</taxon>
        <taxon>Paramuricea</taxon>
    </lineage>
</organism>
<gene>
    <name evidence="9" type="ORF">PACLA_8A034803</name>
</gene>
<dbReference type="GO" id="GO:0005254">
    <property type="term" value="F:chloride channel activity"/>
    <property type="evidence" value="ECO:0007669"/>
    <property type="project" value="TreeGrafter"/>
</dbReference>
<accession>A0A6S7JA83</accession>
<dbReference type="InterPro" id="IPR007632">
    <property type="entry name" value="Anoctamin"/>
</dbReference>
<evidence type="ECO:0000259" key="8">
    <source>
        <dbReference type="Pfam" id="PF04547"/>
    </source>
</evidence>
<evidence type="ECO:0000256" key="1">
    <source>
        <dbReference type="ARBA" id="ARBA00004141"/>
    </source>
</evidence>
<name>A0A6S7JA83_PARCT</name>
<feature type="transmembrane region" description="Helical" evidence="6">
    <location>
        <begin position="108"/>
        <end position="130"/>
    </location>
</feature>
<feature type="compositionally biased region" description="Polar residues" evidence="7">
    <location>
        <begin position="225"/>
        <end position="234"/>
    </location>
</feature>
<evidence type="ECO:0000256" key="7">
    <source>
        <dbReference type="SAM" id="MobiDB-lite"/>
    </source>
</evidence>
<proteinExistence type="inferred from homology"/>
<comment type="similarity">
    <text evidence="2 6">Belongs to the anoctamin family.</text>
</comment>
<keyword evidence="10" id="KW-1185">Reference proteome</keyword>
<feature type="transmembrane region" description="Helical" evidence="6">
    <location>
        <begin position="59"/>
        <end position="82"/>
    </location>
</feature>
<evidence type="ECO:0000313" key="9">
    <source>
        <dbReference type="EMBL" id="CAB4014102.1"/>
    </source>
</evidence>
<dbReference type="AlphaFoldDB" id="A0A6S7JA83"/>
<feature type="transmembrane region" description="Helical" evidence="6">
    <location>
        <begin position="175"/>
        <end position="196"/>
    </location>
</feature>
<comment type="caution">
    <text evidence="9">The sequence shown here is derived from an EMBL/GenBank/DDBJ whole genome shotgun (WGS) entry which is preliminary data.</text>
</comment>
<feature type="region of interest" description="Disordered" evidence="7">
    <location>
        <begin position="220"/>
        <end position="243"/>
    </location>
</feature>
<dbReference type="EMBL" id="CACRXK020008152">
    <property type="protein sequence ID" value="CAB4014102.1"/>
    <property type="molecule type" value="Genomic_DNA"/>
</dbReference>
<reference evidence="9" key="1">
    <citation type="submission" date="2020-04" db="EMBL/GenBank/DDBJ databases">
        <authorList>
            <person name="Alioto T."/>
            <person name="Alioto T."/>
            <person name="Gomez Garrido J."/>
        </authorList>
    </citation>
    <scope>NUCLEOTIDE SEQUENCE</scope>
    <source>
        <strain evidence="9">A484AB</strain>
    </source>
</reference>
<protein>
    <recommendedName>
        <fullName evidence="6">Anoctamin</fullName>
    </recommendedName>
</protein>
<sequence>ILERFWHRYIKRGCCWCCKDRKVHSSFEISVEEVIQSELEKPELGDFTISEYNEKVIQYGFLMLFAAAFPLAPLIALVTNMFDLRLDAKRLLWTNRRPVAYRAEDIGMWYSILEFLNVVGVVTNSFLVAFTSQYGRHWEGDSTYISVSQEMHNSTTNATVLLQTITEQSPSRNRLWLIIGFEHIVFAVKFLIALVIPDVPSHVRIAERREKYHVDQLLEKAGVSTGPQKKPSQTTDRKDMEVQTEPNTAYPVISMSEENAEIVHSTIRPATISHQTEVHPELRSRVTSQPKTSNDVIAGSTNVVGHYEHTHFVNPLPSPLPSGYKPNLAVVDNSTGSTSLA</sequence>
<dbReference type="PANTHER" id="PTHR12308:SF73">
    <property type="entry name" value="ANOCTAMIN"/>
    <property type="match status" value="1"/>
</dbReference>
<keyword evidence="4 6" id="KW-1133">Transmembrane helix</keyword>
<dbReference type="PANTHER" id="PTHR12308">
    <property type="entry name" value="ANOCTAMIN"/>
    <property type="match status" value="1"/>
</dbReference>
<evidence type="ECO:0000256" key="5">
    <source>
        <dbReference type="ARBA" id="ARBA00023136"/>
    </source>
</evidence>
<keyword evidence="3 6" id="KW-0812">Transmembrane</keyword>
<comment type="caution">
    <text evidence="6">Lacks conserved residue(s) required for the propagation of feature annotation.</text>
</comment>
<feature type="domain" description="Anoctamin transmembrane" evidence="8">
    <location>
        <begin position="35"/>
        <end position="210"/>
    </location>
</feature>
<comment type="subcellular location">
    <subcellularLocation>
        <location evidence="1 6">Membrane</location>
        <topology evidence="1 6">Multi-pass membrane protein</topology>
    </subcellularLocation>
</comment>
<dbReference type="GO" id="GO:0005886">
    <property type="term" value="C:plasma membrane"/>
    <property type="evidence" value="ECO:0007669"/>
    <property type="project" value="TreeGrafter"/>
</dbReference>
<feature type="compositionally biased region" description="Polar residues" evidence="7">
    <location>
        <begin position="285"/>
        <end position="295"/>
    </location>
</feature>
<evidence type="ECO:0000256" key="4">
    <source>
        <dbReference type="ARBA" id="ARBA00022989"/>
    </source>
</evidence>
<dbReference type="OrthoDB" id="296386at2759"/>
<evidence type="ECO:0000256" key="2">
    <source>
        <dbReference type="ARBA" id="ARBA00009671"/>
    </source>
</evidence>